<evidence type="ECO:0000256" key="2">
    <source>
        <dbReference type="SAM" id="Phobius"/>
    </source>
</evidence>
<keyword evidence="4" id="KW-1185">Reference proteome</keyword>
<name>A0A430FQU2_9BIFI</name>
<feature type="transmembrane region" description="Helical" evidence="2">
    <location>
        <begin position="412"/>
        <end position="433"/>
    </location>
</feature>
<evidence type="ECO:0000256" key="1">
    <source>
        <dbReference type="SAM" id="MobiDB-lite"/>
    </source>
</evidence>
<reference evidence="3 4" key="1">
    <citation type="submission" date="2018-09" db="EMBL/GenBank/DDBJ databases">
        <title>Characterization of the phylogenetic diversity of five novel species belonging to the genus Bifidobacterium.</title>
        <authorList>
            <person name="Lugli G.A."/>
            <person name="Duranti S."/>
            <person name="Milani C."/>
        </authorList>
    </citation>
    <scope>NUCLEOTIDE SEQUENCE [LARGE SCALE GENOMIC DNA]</scope>
    <source>
        <strain evidence="3 4">2036B</strain>
    </source>
</reference>
<comment type="caution">
    <text evidence="3">The sequence shown here is derived from an EMBL/GenBank/DDBJ whole genome shotgun (WGS) entry which is preliminary data.</text>
</comment>
<dbReference type="Pfam" id="PF06541">
    <property type="entry name" value="ABC_trans_CmpB"/>
    <property type="match status" value="1"/>
</dbReference>
<dbReference type="RefSeq" id="WP_125963848.1">
    <property type="nucleotide sequence ID" value="NZ_QXGM01000002.1"/>
</dbReference>
<organism evidence="3 4">
    <name type="scientific">Bifidobacterium dolichotidis</name>
    <dbReference type="NCBI Taxonomy" id="2306976"/>
    <lineage>
        <taxon>Bacteria</taxon>
        <taxon>Bacillati</taxon>
        <taxon>Actinomycetota</taxon>
        <taxon>Actinomycetes</taxon>
        <taxon>Bifidobacteriales</taxon>
        <taxon>Bifidobacteriaceae</taxon>
        <taxon>Bifidobacterium</taxon>
    </lineage>
</organism>
<keyword evidence="2" id="KW-0812">Transmembrane</keyword>
<evidence type="ECO:0000313" key="3">
    <source>
        <dbReference type="EMBL" id="RSX55185.1"/>
    </source>
</evidence>
<feature type="transmembrane region" description="Helical" evidence="2">
    <location>
        <begin position="335"/>
        <end position="358"/>
    </location>
</feature>
<sequence length="479" mass="53506">MSDNTTPETNERDTAANKAAQKDAAQNNAAVTDTAQAAAQKVKDTAVKVASLAKADIAQAGQATVEAVQQGVADVKARKAAYDTFREQVLKETENPRKIALIARIYGVLVALVGLLTIPVMITAIVGVIDAVKRGAIGEEIKSLTFILQCVNLGVQTVSAIFLVIFGIMLLLNKRHHALYWTYVLIPITILEMLLSVSLRGFDLHLILPCVQLVILVVLSITVDPDLREERQMEHALRRMNMHTTYEKARAEGMAGRDLTGKGFMSLNFFNIFWMFVAASIFGLVIETIFHLIVFGAWQDRAGMLWGPFSPIYGFGAVLMTVFLNHLYKSSPALIFCASAIIGGAFEYFTSWFMQTAFGITAWNYSNQWGNIDGRTSVLFMAMWGFLGMVWIKWLLPPLLKLIQMIPWKVRYWLTAICFVFILVDGVMTLMALDAWFGRMAGLPQTSPVAKFFAQYFNDQFMQNRFQTMTLNPKTASRF</sequence>
<feature type="compositionally biased region" description="Low complexity" evidence="1">
    <location>
        <begin position="16"/>
        <end position="29"/>
    </location>
</feature>
<feature type="transmembrane region" description="Helical" evidence="2">
    <location>
        <begin position="310"/>
        <end position="328"/>
    </location>
</feature>
<accession>A0A430FQU2</accession>
<feature type="region of interest" description="Disordered" evidence="1">
    <location>
        <begin position="1"/>
        <end position="29"/>
    </location>
</feature>
<dbReference type="InterPro" id="IPR010540">
    <property type="entry name" value="CmpB_TMEM229"/>
</dbReference>
<keyword evidence="2" id="KW-0472">Membrane</keyword>
<feature type="transmembrane region" description="Helical" evidence="2">
    <location>
        <begin position="378"/>
        <end position="400"/>
    </location>
</feature>
<protein>
    <submittedName>
        <fullName evidence="3">Putative ABC-transporter type IV</fullName>
    </submittedName>
</protein>
<proteinExistence type="predicted"/>
<dbReference type="OrthoDB" id="9789229at2"/>
<feature type="transmembrane region" description="Helical" evidence="2">
    <location>
        <begin position="272"/>
        <end position="298"/>
    </location>
</feature>
<feature type="transmembrane region" description="Helical" evidence="2">
    <location>
        <begin position="179"/>
        <end position="198"/>
    </location>
</feature>
<gene>
    <name evidence="3" type="ORF">D2E26_1239</name>
</gene>
<keyword evidence="2" id="KW-1133">Transmembrane helix</keyword>
<dbReference type="AlphaFoldDB" id="A0A430FQU2"/>
<evidence type="ECO:0000313" key="4">
    <source>
        <dbReference type="Proteomes" id="UP000287609"/>
    </source>
</evidence>
<feature type="transmembrane region" description="Helical" evidence="2">
    <location>
        <begin position="204"/>
        <end position="223"/>
    </location>
</feature>
<dbReference type="Proteomes" id="UP000287609">
    <property type="component" value="Unassembled WGS sequence"/>
</dbReference>
<feature type="transmembrane region" description="Helical" evidence="2">
    <location>
        <begin position="105"/>
        <end position="126"/>
    </location>
</feature>
<feature type="transmembrane region" description="Helical" evidence="2">
    <location>
        <begin position="146"/>
        <end position="172"/>
    </location>
</feature>
<dbReference type="EMBL" id="QXGM01000002">
    <property type="protein sequence ID" value="RSX55185.1"/>
    <property type="molecule type" value="Genomic_DNA"/>
</dbReference>